<dbReference type="GO" id="GO:0042802">
    <property type="term" value="F:identical protein binding"/>
    <property type="evidence" value="ECO:0007669"/>
    <property type="project" value="TreeGrafter"/>
</dbReference>
<dbReference type="Pfam" id="PF00202">
    <property type="entry name" value="Aminotran_3"/>
    <property type="match status" value="1"/>
</dbReference>
<dbReference type="CDD" id="cd00610">
    <property type="entry name" value="OAT_like"/>
    <property type="match status" value="1"/>
</dbReference>
<dbReference type="FunFam" id="3.40.640.10:FF:000004">
    <property type="entry name" value="Acetylornithine aminotransferase"/>
    <property type="match status" value="1"/>
</dbReference>
<feature type="binding site" evidence="5">
    <location>
        <begin position="208"/>
        <end position="211"/>
    </location>
    <ligand>
        <name>pyridoxal 5'-phosphate</name>
        <dbReference type="ChEBI" id="CHEBI:597326"/>
    </ligand>
</feature>
<dbReference type="InterPro" id="IPR015422">
    <property type="entry name" value="PyrdxlP-dep_Trfase_small"/>
</dbReference>
<dbReference type="UniPathway" id="UPA00068">
    <property type="reaction ID" value="UER00109"/>
</dbReference>
<dbReference type="GO" id="GO:0006526">
    <property type="term" value="P:L-arginine biosynthetic process"/>
    <property type="evidence" value="ECO:0007669"/>
    <property type="project" value="UniProtKB-UniRule"/>
</dbReference>
<dbReference type="Gene3D" id="3.90.1150.10">
    <property type="entry name" value="Aspartate Aminotransferase, domain 1"/>
    <property type="match status" value="1"/>
</dbReference>
<feature type="binding site" evidence="5">
    <location>
        <begin position="91"/>
        <end position="92"/>
    </location>
    <ligand>
        <name>pyridoxal 5'-phosphate</name>
        <dbReference type="ChEBI" id="CHEBI:597326"/>
    </ligand>
</feature>
<comment type="pathway">
    <text evidence="5">Amino-acid biosynthesis; L-arginine biosynthesis; N(2)-acetyl-L-ornithine from L-glutamate: step 4/4.</text>
</comment>
<gene>
    <name evidence="5" type="primary">argD</name>
    <name evidence="6" type="ORF">MMIC_P1109</name>
</gene>
<feature type="binding site" evidence="5">
    <location>
        <position position="123"/>
    </location>
    <ligand>
        <name>pyridoxal 5'-phosphate</name>
        <dbReference type="ChEBI" id="CHEBI:597326"/>
    </ligand>
</feature>
<keyword evidence="7" id="KW-1185">Reference proteome</keyword>
<keyword evidence="5" id="KW-0055">Arginine biosynthesis</keyword>
<comment type="caution">
    <text evidence="6">The sequence shown here is derived from an EMBL/GenBank/DDBJ whole genome shotgun (WGS) entry which is preliminary data.</text>
</comment>
<dbReference type="GO" id="GO:0005737">
    <property type="term" value="C:cytoplasm"/>
    <property type="evidence" value="ECO:0007669"/>
    <property type="project" value="UniProtKB-SubCell"/>
</dbReference>
<feature type="binding site" evidence="5">
    <location>
        <position position="126"/>
    </location>
    <ligand>
        <name>N(2)-acetyl-L-ornithine</name>
        <dbReference type="ChEBI" id="CHEBI:57805"/>
    </ligand>
</feature>
<dbReference type="Gene3D" id="3.40.640.10">
    <property type="entry name" value="Type I PLP-dependent aspartate aminotransferase-like (Major domain)"/>
    <property type="match status" value="1"/>
</dbReference>
<keyword evidence="2 5" id="KW-0028">Amino-acid biosynthesis</keyword>
<dbReference type="EMBL" id="BDFD01000007">
    <property type="protein sequence ID" value="GAV20147.1"/>
    <property type="molecule type" value="Genomic_DNA"/>
</dbReference>
<comment type="catalytic activity">
    <reaction evidence="5">
        <text>N(2)-acetyl-L-ornithine + 2-oxoglutarate = N-acetyl-L-glutamate 5-semialdehyde + L-glutamate</text>
        <dbReference type="Rhea" id="RHEA:18049"/>
        <dbReference type="ChEBI" id="CHEBI:16810"/>
        <dbReference type="ChEBI" id="CHEBI:29123"/>
        <dbReference type="ChEBI" id="CHEBI:29985"/>
        <dbReference type="ChEBI" id="CHEBI:57805"/>
        <dbReference type="EC" id="2.6.1.11"/>
    </reaction>
</comment>
<evidence type="ECO:0000256" key="5">
    <source>
        <dbReference type="HAMAP-Rule" id="MF_01107"/>
    </source>
</evidence>
<dbReference type="SUPFAM" id="SSF53383">
    <property type="entry name" value="PLP-dependent transferases"/>
    <property type="match status" value="1"/>
</dbReference>
<comment type="cofactor">
    <cofactor evidence="5">
        <name>pyridoxal 5'-phosphate</name>
        <dbReference type="ChEBI" id="CHEBI:597326"/>
    </cofactor>
    <text evidence="5">Binds 1 pyridoxal phosphate per subunit.</text>
</comment>
<keyword evidence="5" id="KW-0963">Cytoplasm</keyword>
<organism evidence="6 7">
    <name type="scientific">Mariprofundus micogutta</name>
    <dbReference type="NCBI Taxonomy" id="1921010"/>
    <lineage>
        <taxon>Bacteria</taxon>
        <taxon>Pseudomonadati</taxon>
        <taxon>Pseudomonadota</taxon>
        <taxon>Candidatius Mariprofundia</taxon>
        <taxon>Mariprofundales</taxon>
        <taxon>Mariprofundaceae</taxon>
        <taxon>Mariprofundus</taxon>
    </lineage>
</organism>
<dbReference type="GO" id="GO:0030170">
    <property type="term" value="F:pyridoxal phosphate binding"/>
    <property type="evidence" value="ECO:0007669"/>
    <property type="project" value="InterPro"/>
</dbReference>
<dbReference type="InterPro" id="IPR050103">
    <property type="entry name" value="Class-III_PLP-dep_AT"/>
</dbReference>
<keyword evidence="3 5" id="KW-0808">Transferase</keyword>
<dbReference type="InterPro" id="IPR004636">
    <property type="entry name" value="AcOrn/SuccOrn_fam"/>
</dbReference>
<proteinExistence type="inferred from homology"/>
<dbReference type="NCBIfam" id="TIGR00707">
    <property type="entry name" value="argD"/>
    <property type="match status" value="1"/>
</dbReference>
<dbReference type="Proteomes" id="UP000231632">
    <property type="component" value="Unassembled WGS sequence"/>
</dbReference>
<evidence type="ECO:0000256" key="4">
    <source>
        <dbReference type="ARBA" id="ARBA00022898"/>
    </source>
</evidence>
<dbReference type="EC" id="2.6.1.11" evidence="5"/>
<feature type="modified residue" description="N6-(pyridoxal phosphate)lysine" evidence="5">
    <location>
        <position position="237"/>
    </location>
</feature>
<comment type="subunit">
    <text evidence="5">Homodimer.</text>
</comment>
<dbReference type="HAMAP" id="MF_01107">
    <property type="entry name" value="ArgD_aminotrans_3"/>
    <property type="match status" value="1"/>
</dbReference>
<dbReference type="InterPro" id="IPR005814">
    <property type="entry name" value="Aminotrans_3"/>
</dbReference>
<dbReference type="OrthoDB" id="5288905at2"/>
<keyword evidence="4 5" id="KW-0663">Pyridoxal phosphate</keyword>
<evidence type="ECO:0000256" key="3">
    <source>
        <dbReference type="ARBA" id="ARBA00022679"/>
    </source>
</evidence>
<reference evidence="6 7" key="1">
    <citation type="journal article" date="2017" name="Arch. Microbiol.">
        <title>Mariprofundus micogutta sp. nov., a novel iron-oxidizing zetaproteobacterium isolated from a deep-sea hydrothermal field at the Bayonnaise knoll of the Izu-Ogasawara arc, and a description of Mariprofundales ord. nov. and Zetaproteobacteria classis nov.</title>
        <authorList>
            <person name="Makita H."/>
            <person name="Tanaka E."/>
            <person name="Mitsunobu S."/>
            <person name="Miyazaki M."/>
            <person name="Nunoura T."/>
            <person name="Uematsu K."/>
            <person name="Takaki Y."/>
            <person name="Nishi S."/>
            <person name="Shimamura S."/>
            <person name="Takai K."/>
        </authorList>
    </citation>
    <scope>NUCLEOTIDE SEQUENCE [LARGE SCALE GENOMIC DNA]</scope>
    <source>
        <strain evidence="6 7">ET2</strain>
    </source>
</reference>
<evidence type="ECO:0000256" key="2">
    <source>
        <dbReference type="ARBA" id="ARBA00022605"/>
    </source>
</evidence>
<comment type="similarity">
    <text evidence="5">Belongs to the class-III pyridoxal-phosphate-dependent aminotransferase family. ArgD subfamily.</text>
</comment>
<dbReference type="InterPro" id="IPR015421">
    <property type="entry name" value="PyrdxlP-dep_Trfase_major"/>
</dbReference>
<dbReference type="NCBIfam" id="NF002325">
    <property type="entry name" value="PRK01278.1"/>
    <property type="match status" value="1"/>
</dbReference>
<dbReference type="PROSITE" id="PS00600">
    <property type="entry name" value="AA_TRANSFER_CLASS_3"/>
    <property type="match status" value="1"/>
</dbReference>
<sequence>MNTYARFPLTLVKGKGTRVWDDAGHAYLDFISGIAVNTLGHGHQAMVEALSDQAETMLHCSNLFHIPKQQQLAEKLVALSGLGSAFFCNSGAEANEAAIKLARKFHYDRDSSRRTIITATQSFHGRLLSTLTATGQDKVKVGFDPLPPGFTHVPLNDIQALKEAVTSQTAAILLEPLQGEGGVNVADATYLQAVRQLCDEHGILLMLDEVQTGIGRTGSMFAFEQAGITPDILTLAKGLGSGVPIGAMLASETVAASFGPGTHGSTFGGNPLSCSAALTVLEVIESEALLDNVEKRGEQLKSGLLALQQRFPVIQDVRGQGLLVGAELSVEAAPFVIAARDEGLMVLLAGPNVLRFLPPLNVSEDEINEALALLASAMETCI</sequence>
<dbReference type="STRING" id="1921010.MMIC_P1109"/>
<dbReference type="InterPro" id="IPR049704">
    <property type="entry name" value="Aminotrans_3_PPA_site"/>
</dbReference>
<evidence type="ECO:0000313" key="7">
    <source>
        <dbReference type="Proteomes" id="UP000231632"/>
    </source>
</evidence>
<accession>A0A1L8CML2</accession>
<comment type="subcellular location">
    <subcellularLocation>
        <location evidence="5">Cytoplasm</location>
    </subcellularLocation>
</comment>
<feature type="binding site" evidence="5">
    <location>
        <position position="265"/>
    </location>
    <ligand>
        <name>N(2)-acetyl-L-ornithine</name>
        <dbReference type="ChEBI" id="CHEBI:57805"/>
    </ligand>
</feature>
<dbReference type="GO" id="GO:0003992">
    <property type="term" value="F:N2-acetyl-L-ornithine:2-oxoglutarate 5-aminotransferase activity"/>
    <property type="evidence" value="ECO:0007669"/>
    <property type="project" value="UniProtKB-UniRule"/>
</dbReference>
<evidence type="ECO:0000256" key="1">
    <source>
        <dbReference type="ARBA" id="ARBA00022576"/>
    </source>
</evidence>
<dbReference type="PANTHER" id="PTHR11986:SF79">
    <property type="entry name" value="ACETYLORNITHINE AMINOTRANSFERASE, MITOCHONDRIAL"/>
    <property type="match status" value="1"/>
</dbReference>
<comment type="miscellaneous">
    <text evidence="5">May also have succinyldiaminopimelate aminotransferase activity, thus carrying out the corresponding step in lysine biosynthesis.</text>
</comment>
<protein>
    <recommendedName>
        <fullName evidence="5">Acetylornithine aminotransferase</fullName>
        <shortName evidence="5">ACOAT</shortName>
        <ecNumber evidence="5">2.6.1.11</ecNumber>
    </recommendedName>
</protein>
<keyword evidence="1 5" id="KW-0032">Aminotransferase</keyword>
<feature type="binding site" evidence="5">
    <location>
        <position position="266"/>
    </location>
    <ligand>
        <name>pyridoxal 5'-phosphate</name>
        <dbReference type="ChEBI" id="CHEBI:597326"/>
    </ligand>
</feature>
<evidence type="ECO:0000313" key="6">
    <source>
        <dbReference type="EMBL" id="GAV20147.1"/>
    </source>
</evidence>
<dbReference type="PIRSF" id="PIRSF000521">
    <property type="entry name" value="Transaminase_4ab_Lys_Orn"/>
    <property type="match status" value="1"/>
</dbReference>
<dbReference type="AlphaFoldDB" id="A0A1L8CML2"/>
<dbReference type="PANTHER" id="PTHR11986">
    <property type="entry name" value="AMINOTRANSFERASE CLASS III"/>
    <property type="match status" value="1"/>
</dbReference>
<dbReference type="NCBIfam" id="NF002874">
    <property type="entry name" value="PRK03244.1"/>
    <property type="match status" value="1"/>
</dbReference>
<name>A0A1L8CML2_9PROT</name>
<dbReference type="InterPro" id="IPR015424">
    <property type="entry name" value="PyrdxlP-dep_Trfase"/>
</dbReference>